<gene>
    <name evidence="1" type="ORF">ANANG_G00084700</name>
</gene>
<organism evidence="1 2">
    <name type="scientific">Anguilla anguilla</name>
    <name type="common">European freshwater eel</name>
    <name type="synonym">Muraena anguilla</name>
    <dbReference type="NCBI Taxonomy" id="7936"/>
    <lineage>
        <taxon>Eukaryota</taxon>
        <taxon>Metazoa</taxon>
        <taxon>Chordata</taxon>
        <taxon>Craniata</taxon>
        <taxon>Vertebrata</taxon>
        <taxon>Euteleostomi</taxon>
        <taxon>Actinopterygii</taxon>
        <taxon>Neopterygii</taxon>
        <taxon>Teleostei</taxon>
        <taxon>Anguilliformes</taxon>
        <taxon>Anguillidae</taxon>
        <taxon>Anguilla</taxon>
    </lineage>
</organism>
<evidence type="ECO:0000313" key="1">
    <source>
        <dbReference type="EMBL" id="KAG5850649.1"/>
    </source>
</evidence>
<reference evidence="1" key="1">
    <citation type="submission" date="2021-01" db="EMBL/GenBank/DDBJ databases">
        <title>A chromosome-scale assembly of European eel, Anguilla anguilla.</title>
        <authorList>
            <person name="Henkel C."/>
            <person name="Jong-Raadsen S.A."/>
            <person name="Dufour S."/>
            <person name="Weltzien F.-A."/>
            <person name="Palstra A.P."/>
            <person name="Pelster B."/>
            <person name="Spaink H.P."/>
            <person name="Van Den Thillart G.E."/>
            <person name="Jansen H."/>
            <person name="Zahm M."/>
            <person name="Klopp C."/>
            <person name="Cedric C."/>
            <person name="Louis A."/>
            <person name="Berthelot C."/>
            <person name="Parey E."/>
            <person name="Roest Crollius H."/>
            <person name="Montfort J."/>
            <person name="Robinson-Rechavi M."/>
            <person name="Bucao C."/>
            <person name="Bouchez O."/>
            <person name="Gislard M."/>
            <person name="Lluch J."/>
            <person name="Milhes M."/>
            <person name="Lampietro C."/>
            <person name="Lopez Roques C."/>
            <person name="Donnadieu C."/>
            <person name="Braasch I."/>
            <person name="Desvignes T."/>
            <person name="Postlethwait J."/>
            <person name="Bobe J."/>
            <person name="Guiguen Y."/>
            <person name="Dirks R."/>
        </authorList>
    </citation>
    <scope>NUCLEOTIDE SEQUENCE</scope>
    <source>
        <strain evidence="1">Tag_6206</strain>
        <tissue evidence="1">Liver</tissue>
    </source>
</reference>
<sequence>FCLLVSPGNIVSETYPVVLHADHRHKPFSSPGFHSVSPGRAVYQIPGQRVGKFHSAIIRITQSLQEQHLGRGVRERLWMERYSYPEMFPETAHNMKRLGPHKVNLQQLSAYGDVVKSADIETCRKRCHSPSPLTAKTAPVYRRPLVPVLTARQKSIIAADVGCVLNGVNPKHCPDISVCSSNCFRGLQGTARMKTNGYRHQTPSLSHKGPKTNPESKMDLMFISKPLNRNPNHTNPFVCRELCTKEENHSGQSQSPVRQVVGIEGVGVYGVSFHLSKANISAEYKDLKETPATRGTPVHAPPSSPVHPYDLEIHLETMKSNTNTPVSAKDRKCLTEAEGEGRDFEGAVKTIFPLDQQQAISIPTAKTM</sequence>
<name>A0A9D3S0G9_ANGAN</name>
<evidence type="ECO:0000313" key="2">
    <source>
        <dbReference type="Proteomes" id="UP001044222"/>
    </source>
</evidence>
<dbReference type="EMBL" id="JAFIRN010000004">
    <property type="protein sequence ID" value="KAG5850649.1"/>
    <property type="molecule type" value="Genomic_DNA"/>
</dbReference>
<protein>
    <submittedName>
        <fullName evidence="1">Uncharacterized protein</fullName>
    </submittedName>
</protein>
<accession>A0A9D3S0G9</accession>
<feature type="non-terminal residue" evidence="1">
    <location>
        <position position="1"/>
    </location>
</feature>
<dbReference type="Proteomes" id="UP001044222">
    <property type="component" value="Unassembled WGS sequence"/>
</dbReference>
<dbReference type="AlphaFoldDB" id="A0A9D3S0G9"/>
<keyword evidence="2" id="KW-1185">Reference proteome</keyword>
<comment type="caution">
    <text evidence="1">The sequence shown here is derived from an EMBL/GenBank/DDBJ whole genome shotgun (WGS) entry which is preliminary data.</text>
</comment>
<proteinExistence type="predicted"/>